<evidence type="ECO:0000313" key="4">
    <source>
        <dbReference type="Proteomes" id="UP000266340"/>
    </source>
</evidence>
<sequence length="160" mass="18932">MPHSNPPMLELYREYDQWKAEHEELQVEVRLLCAYVQRKRSSFDYERWERQHEELDERFRAFMSNWHRLLNKERRAIYPIAKPLTGGRAGPIAVLEQDGQIADLYYAEYVKLSAEGALTDETLTCLHQCLLIVSEHFRIENEVLLPVTEMLMDHIELGSL</sequence>
<name>A0A398CL93_9BACL</name>
<comment type="caution">
    <text evidence="3">The sequence shown here is derived from an EMBL/GenBank/DDBJ whole genome shotgun (WGS) entry which is preliminary data.</text>
</comment>
<dbReference type="OrthoDB" id="2678285at2"/>
<protein>
    <recommendedName>
        <fullName evidence="2">Hemerythrin-like domain-containing protein</fullName>
    </recommendedName>
</protein>
<gene>
    <name evidence="3" type="ORF">D3H35_12270</name>
</gene>
<dbReference type="AlphaFoldDB" id="A0A398CL93"/>
<dbReference type="RefSeq" id="WP_119149643.1">
    <property type="nucleotide sequence ID" value="NZ_JBHSOV010000005.1"/>
</dbReference>
<dbReference type="Gene3D" id="1.20.120.520">
    <property type="entry name" value="nmb1532 protein domain like"/>
    <property type="match status" value="1"/>
</dbReference>
<evidence type="ECO:0000313" key="3">
    <source>
        <dbReference type="EMBL" id="RIE03433.1"/>
    </source>
</evidence>
<feature type="coiled-coil region" evidence="1">
    <location>
        <begin position="8"/>
        <end position="65"/>
    </location>
</feature>
<dbReference type="InterPro" id="IPR012312">
    <property type="entry name" value="Hemerythrin-like"/>
</dbReference>
<dbReference type="EMBL" id="QXJM01000037">
    <property type="protein sequence ID" value="RIE03433.1"/>
    <property type="molecule type" value="Genomic_DNA"/>
</dbReference>
<reference evidence="3 4" key="1">
    <citation type="submission" date="2018-09" db="EMBL/GenBank/DDBJ databases">
        <title>Cohnella cavernae sp. nov., isolated from a karst cave.</title>
        <authorList>
            <person name="Zhu H."/>
        </authorList>
    </citation>
    <scope>NUCLEOTIDE SEQUENCE [LARGE SCALE GENOMIC DNA]</scope>
    <source>
        <strain evidence="3 4">K2E09-144</strain>
    </source>
</reference>
<evidence type="ECO:0000256" key="1">
    <source>
        <dbReference type="SAM" id="Coils"/>
    </source>
</evidence>
<feature type="domain" description="Hemerythrin-like" evidence="2">
    <location>
        <begin position="15"/>
        <end position="146"/>
    </location>
</feature>
<dbReference type="Pfam" id="PF01814">
    <property type="entry name" value="Hemerythrin"/>
    <property type="match status" value="1"/>
</dbReference>
<keyword evidence="4" id="KW-1185">Reference proteome</keyword>
<organism evidence="3 4">
    <name type="scientific">Cohnella faecalis</name>
    <dbReference type="NCBI Taxonomy" id="2315694"/>
    <lineage>
        <taxon>Bacteria</taxon>
        <taxon>Bacillati</taxon>
        <taxon>Bacillota</taxon>
        <taxon>Bacilli</taxon>
        <taxon>Bacillales</taxon>
        <taxon>Paenibacillaceae</taxon>
        <taxon>Cohnella</taxon>
    </lineage>
</organism>
<dbReference type="Proteomes" id="UP000266340">
    <property type="component" value="Unassembled WGS sequence"/>
</dbReference>
<keyword evidence="1" id="KW-0175">Coiled coil</keyword>
<evidence type="ECO:0000259" key="2">
    <source>
        <dbReference type="Pfam" id="PF01814"/>
    </source>
</evidence>
<accession>A0A398CL93</accession>
<proteinExistence type="predicted"/>